<dbReference type="Proteomes" id="UP000258309">
    <property type="component" value="Unassembled WGS sequence"/>
</dbReference>
<gene>
    <name evidence="2" type="ORF">B7463_g6073</name>
</gene>
<dbReference type="STRING" id="5539.A0A3E2H9Y4"/>
<evidence type="ECO:0000313" key="2">
    <source>
        <dbReference type="EMBL" id="RFU30235.1"/>
    </source>
</evidence>
<feature type="non-terminal residue" evidence="2">
    <location>
        <position position="1"/>
    </location>
</feature>
<evidence type="ECO:0000313" key="3">
    <source>
        <dbReference type="Proteomes" id="UP000258309"/>
    </source>
</evidence>
<feature type="compositionally biased region" description="Low complexity" evidence="1">
    <location>
        <begin position="86"/>
        <end position="119"/>
    </location>
</feature>
<dbReference type="InterPro" id="IPR029044">
    <property type="entry name" value="Nucleotide-diphossugar_trans"/>
</dbReference>
<dbReference type="PANTHER" id="PTHR11183">
    <property type="entry name" value="GLYCOGENIN SUBFAMILY MEMBER"/>
    <property type="match status" value="1"/>
</dbReference>
<sequence length="435" mass="49825">MAHPAAPSSLPNFLGRIFQSSSYLPIPTESDGGPHASNATQVKPKLGQILMSKRVRIIGATVLIVVTLGLFYSQSGSSFSLDHLRTPPSAASDALPPSSPSSPSLPTQPSQPSQPSQPQYAEQHIDWSRFAYTQYVTNTEYLCNSVMLFEILHRLGSKADRLMMYPVTMSVDPKSDSPETRLLLKAQKEYGAKLTPIEVQHRPFNDLTWADSYTKLLAFNQTQYDRVLSLDSDSTVLQPMDELFLLPPCPVAMPRAYWMDQPLLSSQLILIQPSVEEFARVKHAIDNAPKDDYDMEIMNNLYGKDCMIIPHRRYDLLTGEFRSTGKHLTYLGNEYEQWDPEKMLKEAKFLHFSDWPMPKPWIEASKEETEKKMPECNRNAQGKEDCRARDLWLGFYSDFKKRREEICDMRPSLLEERSMDKPMKKSWEFEPKLEQ</sequence>
<keyword evidence="3" id="KW-1185">Reference proteome</keyword>
<protein>
    <recommendedName>
        <fullName evidence="4">Nucleotide-diphospho-sugar transferase</fullName>
    </recommendedName>
</protein>
<evidence type="ECO:0008006" key="4">
    <source>
        <dbReference type="Google" id="ProtNLM"/>
    </source>
</evidence>
<dbReference type="OrthoDB" id="2014201at2759"/>
<organism evidence="2 3">
    <name type="scientific">Scytalidium lignicola</name>
    <name type="common">Hyphomycete</name>
    <dbReference type="NCBI Taxonomy" id="5539"/>
    <lineage>
        <taxon>Eukaryota</taxon>
        <taxon>Fungi</taxon>
        <taxon>Dikarya</taxon>
        <taxon>Ascomycota</taxon>
        <taxon>Pezizomycotina</taxon>
        <taxon>Leotiomycetes</taxon>
        <taxon>Leotiomycetes incertae sedis</taxon>
        <taxon>Scytalidium</taxon>
    </lineage>
</organism>
<dbReference type="InterPro" id="IPR050587">
    <property type="entry name" value="GNT1/Glycosyltrans_8"/>
</dbReference>
<evidence type="ECO:0000256" key="1">
    <source>
        <dbReference type="SAM" id="MobiDB-lite"/>
    </source>
</evidence>
<accession>A0A3E2H9Y4</accession>
<dbReference type="AlphaFoldDB" id="A0A3E2H9Y4"/>
<comment type="caution">
    <text evidence="2">The sequence shown here is derived from an EMBL/GenBank/DDBJ whole genome shotgun (WGS) entry which is preliminary data.</text>
</comment>
<feature type="non-terminal residue" evidence="2">
    <location>
        <position position="435"/>
    </location>
</feature>
<dbReference type="EMBL" id="NCSJ02000105">
    <property type="protein sequence ID" value="RFU30235.1"/>
    <property type="molecule type" value="Genomic_DNA"/>
</dbReference>
<dbReference type="Gene3D" id="3.90.550.10">
    <property type="entry name" value="Spore Coat Polysaccharide Biosynthesis Protein SpsA, Chain A"/>
    <property type="match status" value="1"/>
</dbReference>
<dbReference type="OMA" id="ELETWDP"/>
<reference evidence="2 3" key="1">
    <citation type="submission" date="2018-05" db="EMBL/GenBank/DDBJ databases">
        <title>Draft genome sequence of Scytalidium lignicola DSM 105466, a ubiquitous saprotrophic fungus.</title>
        <authorList>
            <person name="Buettner E."/>
            <person name="Gebauer A.M."/>
            <person name="Hofrichter M."/>
            <person name="Liers C."/>
            <person name="Kellner H."/>
        </authorList>
    </citation>
    <scope>NUCLEOTIDE SEQUENCE [LARGE SCALE GENOMIC DNA]</scope>
    <source>
        <strain evidence="2 3">DSM 105466</strain>
    </source>
</reference>
<proteinExistence type="predicted"/>
<feature type="region of interest" description="Disordered" evidence="1">
    <location>
        <begin position="83"/>
        <end position="120"/>
    </location>
</feature>
<dbReference type="SUPFAM" id="SSF53448">
    <property type="entry name" value="Nucleotide-diphospho-sugar transferases"/>
    <property type="match status" value="1"/>
</dbReference>
<name>A0A3E2H9Y4_SCYLI</name>